<gene>
    <name evidence="1" type="ORF">CLUMA_CG011315</name>
</gene>
<keyword evidence="2" id="KW-1185">Reference proteome</keyword>
<proteinExistence type="predicted"/>
<organism evidence="1 2">
    <name type="scientific">Clunio marinus</name>
    <dbReference type="NCBI Taxonomy" id="568069"/>
    <lineage>
        <taxon>Eukaryota</taxon>
        <taxon>Metazoa</taxon>
        <taxon>Ecdysozoa</taxon>
        <taxon>Arthropoda</taxon>
        <taxon>Hexapoda</taxon>
        <taxon>Insecta</taxon>
        <taxon>Pterygota</taxon>
        <taxon>Neoptera</taxon>
        <taxon>Endopterygota</taxon>
        <taxon>Diptera</taxon>
        <taxon>Nematocera</taxon>
        <taxon>Chironomoidea</taxon>
        <taxon>Chironomidae</taxon>
        <taxon>Clunio</taxon>
    </lineage>
</organism>
<dbReference type="AlphaFoldDB" id="A0A1J1IFX9"/>
<sequence length="77" mass="8744">MGNISLLDEAQQVNREKTILEKKTCAEVQMTTEIFLEQIIIQKNCSQHNECSVSHKSFVIIVIAVGKVMCFIYGKKL</sequence>
<evidence type="ECO:0000313" key="1">
    <source>
        <dbReference type="EMBL" id="CRK97942.1"/>
    </source>
</evidence>
<name>A0A1J1IFX9_9DIPT</name>
<evidence type="ECO:0000313" key="2">
    <source>
        <dbReference type="Proteomes" id="UP000183832"/>
    </source>
</evidence>
<dbReference type="Proteomes" id="UP000183832">
    <property type="component" value="Unassembled WGS sequence"/>
</dbReference>
<protein>
    <submittedName>
        <fullName evidence="1">CLUMA_CG011315, isoform A</fullName>
    </submittedName>
</protein>
<dbReference type="EMBL" id="CVRI01000047">
    <property type="protein sequence ID" value="CRK97942.1"/>
    <property type="molecule type" value="Genomic_DNA"/>
</dbReference>
<reference evidence="1 2" key="1">
    <citation type="submission" date="2015-04" db="EMBL/GenBank/DDBJ databases">
        <authorList>
            <person name="Syromyatnikov M.Y."/>
            <person name="Popov V.N."/>
        </authorList>
    </citation>
    <scope>NUCLEOTIDE SEQUENCE [LARGE SCALE GENOMIC DNA]</scope>
</reference>
<accession>A0A1J1IFX9</accession>